<dbReference type="Gene3D" id="3.30.565.10">
    <property type="entry name" value="Histidine kinase-like ATPase, C-terminal domain"/>
    <property type="match status" value="1"/>
</dbReference>
<proteinExistence type="predicted"/>
<dbReference type="AlphaFoldDB" id="A0A919TVP4"/>
<accession>A0A919TVP4</accession>
<dbReference type="GO" id="GO:0004674">
    <property type="term" value="F:protein serine/threonine kinase activity"/>
    <property type="evidence" value="ECO:0007669"/>
    <property type="project" value="UniProtKB-KW"/>
</dbReference>
<name>A0A919TVP4_9ACTN</name>
<organism evidence="4 5">
    <name type="scientific">Paractinoplanes tereljensis</name>
    <dbReference type="NCBI Taxonomy" id="571912"/>
    <lineage>
        <taxon>Bacteria</taxon>
        <taxon>Bacillati</taxon>
        <taxon>Actinomycetota</taxon>
        <taxon>Actinomycetes</taxon>
        <taxon>Micromonosporales</taxon>
        <taxon>Micromonosporaceae</taxon>
        <taxon>Paractinoplanes</taxon>
    </lineage>
</organism>
<evidence type="ECO:0000256" key="2">
    <source>
        <dbReference type="SAM" id="MobiDB-lite"/>
    </source>
</evidence>
<dbReference type="InterPro" id="IPR050267">
    <property type="entry name" value="Anti-sigma-factor_SerPK"/>
</dbReference>
<keyword evidence="1" id="KW-0418">Kinase</keyword>
<evidence type="ECO:0000259" key="3">
    <source>
        <dbReference type="Pfam" id="PF13581"/>
    </source>
</evidence>
<gene>
    <name evidence="4" type="ORF">Ate02nite_62840</name>
</gene>
<feature type="region of interest" description="Disordered" evidence="2">
    <location>
        <begin position="224"/>
        <end position="245"/>
    </location>
</feature>
<feature type="compositionally biased region" description="Pro residues" evidence="2">
    <location>
        <begin position="229"/>
        <end position="240"/>
    </location>
</feature>
<dbReference type="PANTHER" id="PTHR35526:SF3">
    <property type="entry name" value="ANTI-SIGMA-F FACTOR RSBW"/>
    <property type="match status" value="1"/>
</dbReference>
<dbReference type="Proteomes" id="UP000623608">
    <property type="component" value="Unassembled WGS sequence"/>
</dbReference>
<dbReference type="CDD" id="cd16936">
    <property type="entry name" value="HATPase_RsbW-like"/>
    <property type="match status" value="1"/>
</dbReference>
<comment type="caution">
    <text evidence="4">The sequence shown here is derived from an EMBL/GenBank/DDBJ whole genome shotgun (WGS) entry which is preliminary data.</text>
</comment>
<dbReference type="Pfam" id="PF13581">
    <property type="entry name" value="HATPase_c_2"/>
    <property type="match status" value="1"/>
</dbReference>
<feature type="domain" description="Histidine kinase/HSP90-like ATPase" evidence="3">
    <location>
        <begin position="156"/>
        <end position="273"/>
    </location>
</feature>
<sequence>MSGTERRNPVRPLQSPYLLTAATDRLGVGITISGDASTAVIELTAHGPWLPHLGDQITAHLRLCVAGPSTAIIIDLQHLDDPYAVSMPFWLAAWRQARLEPSPVHLTFCLPATTALSRRLRNFQGPQPRVCADVPEARIAIAERISRADRLQVRLTPQPASVRAARGLVTQACHAWQLPQLLPDSALIMSEFAANAVEHARTDFIATVRRSGTGLHVAVRDGAARFPQPSRPPLSHPQPSSPLERGRGLRLVHAVADAWGAMPTRGGKVVWATVNHFPAQVLTDR</sequence>
<keyword evidence="1" id="KW-0723">Serine/threonine-protein kinase</keyword>
<dbReference type="EMBL" id="BOMY01000041">
    <property type="protein sequence ID" value="GIF23554.1"/>
    <property type="molecule type" value="Genomic_DNA"/>
</dbReference>
<keyword evidence="5" id="KW-1185">Reference proteome</keyword>
<evidence type="ECO:0000256" key="1">
    <source>
        <dbReference type="ARBA" id="ARBA00022527"/>
    </source>
</evidence>
<keyword evidence="1" id="KW-0808">Transferase</keyword>
<dbReference type="InterPro" id="IPR003594">
    <property type="entry name" value="HATPase_dom"/>
</dbReference>
<reference evidence="4" key="1">
    <citation type="submission" date="2021-01" db="EMBL/GenBank/DDBJ databases">
        <title>Whole genome shotgun sequence of Actinoplanes tereljensis NBRC 105297.</title>
        <authorList>
            <person name="Komaki H."/>
            <person name="Tamura T."/>
        </authorList>
    </citation>
    <scope>NUCLEOTIDE SEQUENCE</scope>
    <source>
        <strain evidence="4">NBRC 105297</strain>
    </source>
</reference>
<dbReference type="PANTHER" id="PTHR35526">
    <property type="entry name" value="ANTI-SIGMA-F FACTOR RSBW-RELATED"/>
    <property type="match status" value="1"/>
</dbReference>
<protein>
    <recommendedName>
        <fullName evidence="3">Histidine kinase/HSP90-like ATPase domain-containing protein</fullName>
    </recommendedName>
</protein>
<evidence type="ECO:0000313" key="5">
    <source>
        <dbReference type="Proteomes" id="UP000623608"/>
    </source>
</evidence>
<evidence type="ECO:0000313" key="4">
    <source>
        <dbReference type="EMBL" id="GIF23554.1"/>
    </source>
</evidence>
<dbReference type="RefSeq" id="WP_203811442.1">
    <property type="nucleotide sequence ID" value="NZ_BOMY01000041.1"/>
</dbReference>
<dbReference type="InterPro" id="IPR036890">
    <property type="entry name" value="HATPase_C_sf"/>
</dbReference>